<gene>
    <name evidence="1" type="ORF">BOTCAL_0776g00010</name>
</gene>
<reference evidence="1 2" key="1">
    <citation type="submission" date="2017-11" db="EMBL/GenBank/DDBJ databases">
        <title>Comparative genomics of Botrytis spp.</title>
        <authorList>
            <person name="Valero-Jimenez C.A."/>
            <person name="Tapia P."/>
            <person name="Veloso J."/>
            <person name="Silva-Moreno E."/>
            <person name="Staats M."/>
            <person name="Valdes J.H."/>
            <person name="Van Kan J.A.L."/>
        </authorList>
    </citation>
    <scope>NUCLEOTIDE SEQUENCE [LARGE SCALE GENOMIC DNA]</scope>
    <source>
        <strain evidence="1 2">MUCL2830</strain>
    </source>
</reference>
<evidence type="ECO:0000313" key="2">
    <source>
        <dbReference type="Proteomes" id="UP000297299"/>
    </source>
</evidence>
<accession>A0A4Y8CGM6</accession>
<dbReference type="Proteomes" id="UP000297299">
    <property type="component" value="Unassembled WGS sequence"/>
</dbReference>
<evidence type="ECO:0000313" key="1">
    <source>
        <dbReference type="EMBL" id="TEY31802.1"/>
    </source>
</evidence>
<organism evidence="1 2">
    <name type="scientific">Botryotinia calthae</name>
    <dbReference type="NCBI Taxonomy" id="38488"/>
    <lineage>
        <taxon>Eukaryota</taxon>
        <taxon>Fungi</taxon>
        <taxon>Dikarya</taxon>
        <taxon>Ascomycota</taxon>
        <taxon>Pezizomycotina</taxon>
        <taxon>Leotiomycetes</taxon>
        <taxon>Helotiales</taxon>
        <taxon>Sclerotiniaceae</taxon>
        <taxon>Botryotinia</taxon>
    </lineage>
</organism>
<sequence length="348" mass="39364">MVNSEIISKIAHRSDRDSSIDSHDTLKAINTELASTSSDPTEGKIRDSFGMQGNQDLTNLGLKSLRRSGSSSSLESLDSLFSSASSVSSLSSTGSQMTDAEDRLVRILSNHDELKILYQEALELTTLLKFEENFRSCIKQLSKHLRAEIPKMITVARYISRGSHHTASKIRADLEHRGVTEIPPPTYSSIGDIRELAPFEDDEEGAEDDANEHRIAQEFETFEIIVQQSRSWQLLRENLRLLLHPNNDQRALFDTWPIIQSREIAYQIKYSIDWEVPKLLKSFFPETQSIGDILTLTSDSVRFSASSVRDYLSKTWPDIEFDLIKIIDLYLASNDETYGNNSLLLNTS</sequence>
<keyword evidence="2" id="KW-1185">Reference proteome</keyword>
<comment type="caution">
    <text evidence="1">The sequence shown here is derived from an EMBL/GenBank/DDBJ whole genome shotgun (WGS) entry which is preliminary data.</text>
</comment>
<dbReference type="EMBL" id="PHWZ01000772">
    <property type="protein sequence ID" value="TEY31802.1"/>
    <property type="molecule type" value="Genomic_DNA"/>
</dbReference>
<protein>
    <submittedName>
        <fullName evidence="1">Uncharacterized protein</fullName>
    </submittedName>
</protein>
<proteinExistence type="predicted"/>
<dbReference type="OrthoDB" id="3555592at2759"/>
<dbReference type="AlphaFoldDB" id="A0A4Y8CGM6"/>
<name>A0A4Y8CGM6_9HELO</name>
<dbReference type="STRING" id="38488.A0A4Y8CGM6"/>